<dbReference type="InterPro" id="IPR039437">
    <property type="entry name" value="FrzH/put_lumazine-bd"/>
</dbReference>
<dbReference type="AlphaFoldDB" id="A0A4V0WP07"/>
<evidence type="ECO:0000313" key="2">
    <source>
        <dbReference type="Proteomes" id="UP000290567"/>
    </source>
</evidence>
<dbReference type="OrthoDB" id="8445243at2"/>
<gene>
    <name evidence="1" type="ORF">NRIC_00900</name>
</gene>
<protein>
    <recommendedName>
        <fullName evidence="3">DUF4440 domain-containing protein</fullName>
    </recommendedName>
</protein>
<dbReference type="InterPro" id="IPR032710">
    <property type="entry name" value="NTF2-like_dom_sf"/>
</dbReference>
<dbReference type="Gene3D" id="3.10.450.50">
    <property type="match status" value="1"/>
</dbReference>
<reference evidence="2" key="1">
    <citation type="submission" date="2019-02" db="EMBL/GenBank/DDBJ databases">
        <title>Draft genome sequence of Enterococcus sp. Gos25-1.</title>
        <authorList>
            <person name="Tanaka N."/>
            <person name="Shiwa Y."/>
            <person name="Fujita N."/>
        </authorList>
    </citation>
    <scope>NUCLEOTIDE SEQUENCE [LARGE SCALE GENOMIC DNA]</scope>
    <source>
        <strain evidence="2">Gos25-1</strain>
    </source>
</reference>
<name>A0A4V0WP07_9ENTE</name>
<comment type="caution">
    <text evidence="1">The sequence shown here is derived from an EMBL/GenBank/DDBJ whole genome shotgun (WGS) entry which is preliminary data.</text>
</comment>
<dbReference type="Proteomes" id="UP000290567">
    <property type="component" value="Unassembled WGS sequence"/>
</dbReference>
<keyword evidence="2" id="KW-1185">Reference proteome</keyword>
<sequence>MSEQAVKQVVENYIEGTYTADTELLKSVFHPAAIMTGYMGPDLMVANPAPFIEDVGSHPAMKESGAPYKAEITNLKVTGNIAEATVYETGFFGDGTLEDHFHVLKDADGDWKIISKCFTTL</sequence>
<dbReference type="Pfam" id="PF12893">
    <property type="entry name" value="Lumazine_bd_2"/>
    <property type="match status" value="1"/>
</dbReference>
<accession>A0A4V0WP07</accession>
<evidence type="ECO:0000313" key="1">
    <source>
        <dbReference type="EMBL" id="GCF92199.1"/>
    </source>
</evidence>
<proteinExistence type="predicted"/>
<evidence type="ECO:0008006" key="3">
    <source>
        <dbReference type="Google" id="ProtNLM"/>
    </source>
</evidence>
<dbReference type="RefSeq" id="WP_146620718.1">
    <property type="nucleotide sequence ID" value="NZ_BJCC01000001.1"/>
</dbReference>
<organism evidence="1 2">
    <name type="scientific">Enterococcus florum</name>
    <dbReference type="NCBI Taxonomy" id="2480627"/>
    <lineage>
        <taxon>Bacteria</taxon>
        <taxon>Bacillati</taxon>
        <taxon>Bacillota</taxon>
        <taxon>Bacilli</taxon>
        <taxon>Lactobacillales</taxon>
        <taxon>Enterococcaceae</taxon>
        <taxon>Enterococcus</taxon>
    </lineage>
</organism>
<dbReference type="SUPFAM" id="SSF54427">
    <property type="entry name" value="NTF2-like"/>
    <property type="match status" value="1"/>
</dbReference>
<dbReference type="EMBL" id="BJCC01000001">
    <property type="protein sequence ID" value="GCF92199.1"/>
    <property type="molecule type" value="Genomic_DNA"/>
</dbReference>